<comment type="caution">
    <text evidence="3">The sequence shown here is derived from an EMBL/GenBank/DDBJ whole genome shotgun (WGS) entry which is preliminary data.</text>
</comment>
<dbReference type="RefSeq" id="WP_189244210.1">
    <property type="nucleotide sequence ID" value="NZ_BMQP01000095.1"/>
</dbReference>
<dbReference type="Gene3D" id="2.130.10.10">
    <property type="entry name" value="YVTN repeat-like/Quinoprotein amine dehydrogenase"/>
    <property type="match status" value="2"/>
</dbReference>
<keyword evidence="1" id="KW-0853">WD repeat</keyword>
<accession>A0A8J3WH97</accession>
<dbReference type="InterPro" id="IPR050505">
    <property type="entry name" value="WDR55/POC1"/>
</dbReference>
<dbReference type="SUPFAM" id="SSF50998">
    <property type="entry name" value="Quinoprotein alcohol dehydrogenase-like"/>
    <property type="match status" value="1"/>
</dbReference>
<proteinExistence type="predicted"/>
<gene>
    <name evidence="3" type="ORF">Pro02_77060</name>
</gene>
<dbReference type="AlphaFoldDB" id="A0A8J3WH97"/>
<keyword evidence="2" id="KW-0677">Repeat</keyword>
<dbReference type="PANTHER" id="PTHR44019:SF8">
    <property type="entry name" value="POC1 CENTRIOLAR PROTEIN HOMOLOG"/>
    <property type="match status" value="1"/>
</dbReference>
<organism evidence="3 4">
    <name type="scientific">Planobispora rosea</name>
    <dbReference type="NCBI Taxonomy" id="35762"/>
    <lineage>
        <taxon>Bacteria</taxon>
        <taxon>Bacillati</taxon>
        <taxon>Actinomycetota</taxon>
        <taxon>Actinomycetes</taxon>
        <taxon>Streptosporangiales</taxon>
        <taxon>Streptosporangiaceae</taxon>
        <taxon>Planobispora</taxon>
    </lineage>
</organism>
<sequence length="428" mass="44407">MIDLGMLPIMSEQYAHPDAEALSRRRSDTQFLVIAAPERVDALLEQAADARSGLIAAVYRTSAHLHRGMSEADRRQILALDAARLGERDLAARITATRLEGHPPARWNPIWATGSQPDGALPGAAAGHAAAIRAVALAADGRFAVTADEAGDVRLRDAATRRQIGRPMRDEGGAGQVTVTVIDDRPWVITGSGPEGTVRVWDPATGEQVGEVLTDAGYAPVMATAVLQGRAVVIAGCLDGTVRLWDPANGAAIGAPLGTEGRLVSVAAASPDDQPIAVTVTDADGEGDCGTVRVWDLATGRPIGVPFGQKCEVSLAAVASVGGRPVVVTKGWDHVVRTWNAVTGLQAGAPMADDVRAHALVTVTVAGRPVAISGEWHDGYGRLRVWDLATGRPAGPAPVFPARITALAATSDRLLVGLGCDVAVLSPC</sequence>
<dbReference type="SMART" id="SM00320">
    <property type="entry name" value="WD40"/>
    <property type="match status" value="4"/>
</dbReference>
<dbReference type="InterPro" id="IPR001680">
    <property type="entry name" value="WD40_rpt"/>
</dbReference>
<reference evidence="3" key="1">
    <citation type="submission" date="2021-01" db="EMBL/GenBank/DDBJ databases">
        <title>Whole genome shotgun sequence of Planobispora rosea NBRC 15558.</title>
        <authorList>
            <person name="Komaki H."/>
            <person name="Tamura T."/>
        </authorList>
    </citation>
    <scope>NUCLEOTIDE SEQUENCE</scope>
    <source>
        <strain evidence="3">NBRC 15558</strain>
    </source>
</reference>
<keyword evidence="4" id="KW-1185">Reference proteome</keyword>
<dbReference type="InterPro" id="IPR015943">
    <property type="entry name" value="WD40/YVTN_repeat-like_dom_sf"/>
</dbReference>
<evidence type="ECO:0000256" key="1">
    <source>
        <dbReference type="ARBA" id="ARBA00022574"/>
    </source>
</evidence>
<evidence type="ECO:0000313" key="4">
    <source>
        <dbReference type="Proteomes" id="UP000655044"/>
    </source>
</evidence>
<evidence type="ECO:0000313" key="3">
    <source>
        <dbReference type="EMBL" id="GIH89298.1"/>
    </source>
</evidence>
<evidence type="ECO:0000256" key="2">
    <source>
        <dbReference type="ARBA" id="ARBA00022737"/>
    </source>
</evidence>
<protein>
    <submittedName>
        <fullName evidence="3">Uncharacterized protein</fullName>
    </submittedName>
</protein>
<dbReference type="PANTHER" id="PTHR44019">
    <property type="entry name" value="WD REPEAT-CONTAINING PROTEIN 55"/>
    <property type="match status" value="1"/>
</dbReference>
<name>A0A8J3WH97_PLARO</name>
<dbReference type="EMBL" id="BOOI01000127">
    <property type="protein sequence ID" value="GIH89298.1"/>
    <property type="molecule type" value="Genomic_DNA"/>
</dbReference>
<dbReference type="Proteomes" id="UP000655044">
    <property type="component" value="Unassembled WGS sequence"/>
</dbReference>
<dbReference type="Pfam" id="PF00400">
    <property type="entry name" value="WD40"/>
    <property type="match status" value="1"/>
</dbReference>
<dbReference type="InterPro" id="IPR011047">
    <property type="entry name" value="Quinoprotein_ADH-like_sf"/>
</dbReference>